<gene>
    <name evidence="1" type="primary">106069090</name>
</gene>
<reference evidence="1" key="1">
    <citation type="submission" date="2020-05" db="UniProtKB">
        <authorList>
            <consortium name="EnsemblMetazoa"/>
        </authorList>
    </citation>
    <scope>IDENTIFICATION</scope>
    <source>
        <strain evidence="1">BB02</strain>
    </source>
</reference>
<dbReference type="CDD" id="cd00022">
    <property type="entry name" value="BIR"/>
    <property type="match status" value="1"/>
</dbReference>
<protein>
    <submittedName>
        <fullName evidence="1">Uncharacterized protein</fullName>
    </submittedName>
</protein>
<dbReference type="EnsemblMetazoa" id="BGLB024470-RA">
    <property type="protein sequence ID" value="BGLB024470-PA"/>
    <property type="gene ID" value="BGLB024470"/>
</dbReference>
<sequence length="388" mass="44414">MNSFLHLWQKVFLQILLLFITISKNFIKYYPKSFEVSKPKVVLNLQYISCHQNSLVYPVLIGPKDDRLSRPNYENYWLRLASFSRWPESHSVSCITLASNGFYHVSNDTNEGDNSDREEDLVMCAFCFCMKSRWTEGEDVQTVHHQLSPECPYLRSLARCQVEGNYAQPYPSTSLLNQDRNPAVVTAFLPTQAEIEQETVNGVNLRNPSNMVVRNLDCLHVQSHTARHSFDFRASIRCDVGRILSQIQRNLISMSTDSIDRHSSFSSYQQLSSHRRHNSIFFRECFGFLLRHWHGCTRLSVQVLFSGPGLASFTLLTMRHLALTGQLALRHSGSSVDFTLNLQQVVRIFPGNVTVLFLQAANHRRPQIVGLNLSFFAAGSVFIVYNLL</sequence>
<dbReference type="VEuPathDB" id="VectorBase:BGLB024470"/>
<dbReference type="KEGG" id="bgt:106069090"/>
<evidence type="ECO:0000313" key="1">
    <source>
        <dbReference type="EnsemblMetazoa" id="BGLB024470-PA"/>
    </source>
</evidence>
<evidence type="ECO:0000313" key="2">
    <source>
        <dbReference type="Proteomes" id="UP000076420"/>
    </source>
</evidence>
<dbReference type="InterPro" id="IPR001370">
    <property type="entry name" value="BIR_rpt"/>
</dbReference>
<dbReference type="PANTHER" id="PTHR10044:SF139">
    <property type="entry name" value="DEATH-ASSOCIATED INHIBITOR OF APOPTOSIS 2"/>
    <property type="match status" value="1"/>
</dbReference>
<dbReference type="SMART" id="SM00238">
    <property type="entry name" value="BIR"/>
    <property type="match status" value="1"/>
</dbReference>
<dbReference type="Proteomes" id="UP000076420">
    <property type="component" value="Unassembled WGS sequence"/>
</dbReference>
<dbReference type="Pfam" id="PF00653">
    <property type="entry name" value="BIR"/>
    <property type="match status" value="1"/>
</dbReference>
<dbReference type="VEuPathDB" id="VectorBase:BGLAX_030339"/>
<dbReference type="Gene3D" id="1.10.1170.10">
    <property type="entry name" value="Inhibitor Of Apoptosis Protein (2mihbC-IAP-1), Chain A"/>
    <property type="match status" value="1"/>
</dbReference>
<accession>A0A2C9KWW7</accession>
<dbReference type="PANTHER" id="PTHR10044">
    <property type="entry name" value="INHIBITOR OF APOPTOSIS"/>
    <property type="match status" value="1"/>
</dbReference>
<dbReference type="AlphaFoldDB" id="A0A2C9KWW7"/>
<dbReference type="GO" id="GO:0005737">
    <property type="term" value="C:cytoplasm"/>
    <property type="evidence" value="ECO:0007669"/>
    <property type="project" value="TreeGrafter"/>
</dbReference>
<name>A0A2C9KWW7_BIOGL</name>
<dbReference type="GO" id="GO:0005634">
    <property type="term" value="C:nucleus"/>
    <property type="evidence" value="ECO:0007669"/>
    <property type="project" value="TreeGrafter"/>
</dbReference>
<organism evidence="1 2">
    <name type="scientific">Biomphalaria glabrata</name>
    <name type="common">Bloodfluke planorb</name>
    <name type="synonym">Freshwater snail</name>
    <dbReference type="NCBI Taxonomy" id="6526"/>
    <lineage>
        <taxon>Eukaryota</taxon>
        <taxon>Metazoa</taxon>
        <taxon>Spiralia</taxon>
        <taxon>Lophotrochozoa</taxon>
        <taxon>Mollusca</taxon>
        <taxon>Gastropoda</taxon>
        <taxon>Heterobranchia</taxon>
        <taxon>Euthyneura</taxon>
        <taxon>Panpulmonata</taxon>
        <taxon>Hygrophila</taxon>
        <taxon>Lymnaeoidea</taxon>
        <taxon>Planorbidae</taxon>
        <taxon>Biomphalaria</taxon>
    </lineage>
</organism>
<dbReference type="PROSITE" id="PS50143">
    <property type="entry name" value="BIR_REPEAT_2"/>
    <property type="match status" value="1"/>
</dbReference>
<proteinExistence type="predicted"/>
<dbReference type="InterPro" id="IPR050784">
    <property type="entry name" value="IAP"/>
</dbReference>
<dbReference type="SUPFAM" id="SSF57924">
    <property type="entry name" value="Inhibitor of apoptosis (IAP) repeat"/>
    <property type="match status" value="1"/>
</dbReference>